<organism evidence="1 2">
    <name type="scientific">Mesorhizobium hungaricum</name>
    <dbReference type="NCBI Taxonomy" id="1566387"/>
    <lineage>
        <taxon>Bacteria</taxon>
        <taxon>Pseudomonadati</taxon>
        <taxon>Pseudomonadota</taxon>
        <taxon>Alphaproteobacteria</taxon>
        <taxon>Hyphomicrobiales</taxon>
        <taxon>Phyllobacteriaceae</taxon>
        <taxon>Mesorhizobium</taxon>
    </lineage>
</organism>
<accession>A0A1C2DD73</accession>
<keyword evidence="2" id="KW-1185">Reference proteome</keyword>
<dbReference type="EMBL" id="MDEO01000036">
    <property type="protein sequence ID" value="OCX12714.1"/>
    <property type="molecule type" value="Genomic_DNA"/>
</dbReference>
<dbReference type="RefSeq" id="WP_024922426.1">
    <property type="nucleotide sequence ID" value="NZ_MDEO01000036.1"/>
</dbReference>
<name>A0A1C2DD73_9HYPH</name>
<sequence>MTTLLNPNLIGQITAIGKSLLTAANSSAARDVLELAYGTAPYPPGHLNGLELSNNTADAVNDIDVAAGVCSDSTGIANIVLGAMTKRMDANWSGGSGNGALDTGALVDGWYHVFAILKPTPATSDLLVSQSVNAPTLPTGYTMFRRIGSVLRDAGSLVKFRQWGDIFKWDVPRRSFTNTAAVALGPLALDVPPGVRVSPILSSNILLSAVGNAVQLMGDGEGTTAAMAICRANIASSNTFTNLTGPGAFLTNTVRQVQFQQLLTTGTLGSSTVDVMGWRDLRGRG</sequence>
<gene>
    <name evidence="1" type="ORF">QV13_24255</name>
</gene>
<proteinExistence type="predicted"/>
<dbReference type="AlphaFoldDB" id="A0A1C2DD73"/>
<evidence type="ECO:0000313" key="1">
    <source>
        <dbReference type="EMBL" id="OCX12714.1"/>
    </source>
</evidence>
<reference evidence="1 2" key="1">
    <citation type="submission" date="2016-08" db="EMBL/GenBank/DDBJ databases">
        <title>Whole genome sequence of Mesorhizobium sp. strain UASWS1009 isolated from industrial sewage.</title>
        <authorList>
            <person name="Crovadore J."/>
            <person name="Calmin G."/>
            <person name="Chablais R."/>
            <person name="Cochard B."/>
            <person name="Lefort F."/>
        </authorList>
    </citation>
    <scope>NUCLEOTIDE SEQUENCE [LARGE SCALE GENOMIC DNA]</scope>
    <source>
        <strain evidence="1 2">UASWS1009</strain>
    </source>
</reference>
<dbReference type="Proteomes" id="UP000094412">
    <property type="component" value="Unassembled WGS sequence"/>
</dbReference>
<evidence type="ECO:0000313" key="2">
    <source>
        <dbReference type="Proteomes" id="UP000094412"/>
    </source>
</evidence>
<dbReference type="OrthoDB" id="8241180at2"/>
<protein>
    <submittedName>
        <fullName evidence="1">Uncharacterized protein</fullName>
    </submittedName>
</protein>
<dbReference type="STRING" id="1566387.QV13_24255"/>
<comment type="caution">
    <text evidence="1">The sequence shown here is derived from an EMBL/GenBank/DDBJ whole genome shotgun (WGS) entry which is preliminary data.</text>
</comment>